<evidence type="ECO:0000313" key="1">
    <source>
        <dbReference type="EMBL" id="KAL0969350.1"/>
    </source>
</evidence>
<evidence type="ECO:0000313" key="2">
    <source>
        <dbReference type="Proteomes" id="UP001557470"/>
    </source>
</evidence>
<dbReference type="EMBL" id="JAGEUA010000007">
    <property type="protein sequence ID" value="KAL0969350.1"/>
    <property type="molecule type" value="Genomic_DNA"/>
</dbReference>
<protein>
    <recommendedName>
        <fullName evidence="3">Secreted protein</fullName>
    </recommendedName>
</protein>
<proteinExistence type="predicted"/>
<name>A0ABD0WHS7_UMBPY</name>
<sequence length="155" mass="17508">MNKPVLMILTCQSCTVVPTSRTAQKNTSQVVQFSREAPCRRQICRSSMKAGGAAFHRKNGRSVWASGKQTTPILNSLLTFTNLGCTRQTIMKMFGLIELPLTVDVATEGRCQRCWRGGRKTRMDGLSMNVYHSSHSPRPWRLSYQPQFYTTLYAV</sequence>
<dbReference type="Proteomes" id="UP001557470">
    <property type="component" value="Unassembled WGS sequence"/>
</dbReference>
<organism evidence="1 2">
    <name type="scientific">Umbra pygmaea</name>
    <name type="common">Eastern mudminnow</name>
    <dbReference type="NCBI Taxonomy" id="75934"/>
    <lineage>
        <taxon>Eukaryota</taxon>
        <taxon>Metazoa</taxon>
        <taxon>Chordata</taxon>
        <taxon>Craniata</taxon>
        <taxon>Vertebrata</taxon>
        <taxon>Euteleostomi</taxon>
        <taxon>Actinopterygii</taxon>
        <taxon>Neopterygii</taxon>
        <taxon>Teleostei</taxon>
        <taxon>Protacanthopterygii</taxon>
        <taxon>Esociformes</taxon>
        <taxon>Umbridae</taxon>
        <taxon>Umbra</taxon>
    </lineage>
</organism>
<dbReference type="AlphaFoldDB" id="A0ABD0WHS7"/>
<gene>
    <name evidence="1" type="ORF">UPYG_G00225950</name>
</gene>
<accession>A0ABD0WHS7</accession>
<keyword evidence="2" id="KW-1185">Reference proteome</keyword>
<comment type="caution">
    <text evidence="1">The sequence shown here is derived from an EMBL/GenBank/DDBJ whole genome shotgun (WGS) entry which is preliminary data.</text>
</comment>
<evidence type="ECO:0008006" key="3">
    <source>
        <dbReference type="Google" id="ProtNLM"/>
    </source>
</evidence>
<reference evidence="1 2" key="1">
    <citation type="submission" date="2024-06" db="EMBL/GenBank/DDBJ databases">
        <authorList>
            <person name="Pan Q."/>
            <person name="Wen M."/>
            <person name="Jouanno E."/>
            <person name="Zahm M."/>
            <person name="Klopp C."/>
            <person name="Cabau C."/>
            <person name="Louis A."/>
            <person name="Berthelot C."/>
            <person name="Parey E."/>
            <person name="Roest Crollius H."/>
            <person name="Montfort J."/>
            <person name="Robinson-Rechavi M."/>
            <person name="Bouchez O."/>
            <person name="Lampietro C."/>
            <person name="Lopez Roques C."/>
            <person name="Donnadieu C."/>
            <person name="Postlethwait J."/>
            <person name="Bobe J."/>
            <person name="Verreycken H."/>
            <person name="Guiguen Y."/>
        </authorList>
    </citation>
    <scope>NUCLEOTIDE SEQUENCE [LARGE SCALE GENOMIC DNA]</scope>
    <source>
        <strain evidence="1">Up_M1</strain>
        <tissue evidence="1">Testis</tissue>
    </source>
</reference>